<accession>A0A3B4DKJ9</accession>
<dbReference type="RefSeq" id="XP_017538307.1">
    <property type="nucleotide sequence ID" value="XM_017682818.2"/>
</dbReference>
<evidence type="ECO:0000313" key="3">
    <source>
        <dbReference type="Ensembl" id="ENSPNAP00000023983.1"/>
    </source>
</evidence>
<dbReference type="Pfam" id="PF06031">
    <property type="entry name" value="SERTA"/>
    <property type="match status" value="1"/>
</dbReference>
<feature type="region of interest" description="Disordered" evidence="1">
    <location>
        <begin position="254"/>
        <end position="294"/>
    </location>
</feature>
<dbReference type="GeneID" id="108411322"/>
<dbReference type="InterPro" id="IPR009263">
    <property type="entry name" value="SERTA_dom"/>
</dbReference>
<dbReference type="CTD" id="55038"/>
<protein>
    <recommendedName>
        <fullName evidence="2">SERTA domain-containing protein</fullName>
    </recommendedName>
</protein>
<name>A0A3B4DKJ9_PYGNA</name>
<feature type="domain" description="SERTA" evidence="2">
    <location>
        <begin position="116"/>
        <end position="163"/>
    </location>
</feature>
<dbReference type="PANTHER" id="PTHR16277">
    <property type="entry name" value="CELL DIVISION CYCLE ASSOCIATED PROTEIN 4/SERTA DOMAIN-CONTAINING PROTEIN 2"/>
    <property type="match status" value="1"/>
</dbReference>
<dbReference type="PANTHER" id="PTHR16277:SF6">
    <property type="entry name" value="CELL DIVISION CYCLE-ASSOCIATED PROTEIN 4"/>
    <property type="match status" value="1"/>
</dbReference>
<evidence type="ECO:0000313" key="4">
    <source>
        <dbReference type="Proteomes" id="UP001501920"/>
    </source>
</evidence>
<proteinExistence type="predicted"/>
<gene>
    <name evidence="3" type="primary">CDCA4</name>
</gene>
<dbReference type="Proteomes" id="UP001501920">
    <property type="component" value="Chromosome 4"/>
</dbReference>
<evidence type="ECO:0000259" key="2">
    <source>
        <dbReference type="PROSITE" id="PS51053"/>
    </source>
</evidence>
<dbReference type="InterPro" id="IPR052262">
    <property type="entry name" value="E2F-SERTA_domain_protein"/>
</dbReference>
<reference evidence="3" key="2">
    <citation type="submission" date="2025-08" db="UniProtKB">
        <authorList>
            <consortium name="Ensembl"/>
        </authorList>
    </citation>
    <scope>IDENTIFICATION</scope>
</reference>
<dbReference type="GeneTree" id="ENSGT00530000063867"/>
<reference evidence="3" key="3">
    <citation type="submission" date="2025-09" db="UniProtKB">
        <authorList>
            <consortium name="Ensembl"/>
        </authorList>
    </citation>
    <scope>IDENTIFICATION</scope>
</reference>
<dbReference type="Ensembl" id="ENSPNAT00000011306.2">
    <property type="protein sequence ID" value="ENSPNAP00000023983.1"/>
    <property type="gene ID" value="ENSPNAG00000008447.2"/>
</dbReference>
<reference evidence="3 4" key="1">
    <citation type="submission" date="2020-10" db="EMBL/GenBank/DDBJ databases">
        <title>Pygocentrus nattereri (red-bellied piranha) genome, fPygNat1, primary haplotype.</title>
        <authorList>
            <person name="Myers G."/>
            <person name="Meyer A."/>
            <person name="Karagic N."/>
            <person name="Pippel M."/>
            <person name="Winkler S."/>
            <person name="Tracey A."/>
            <person name="Wood J."/>
            <person name="Formenti G."/>
            <person name="Howe K."/>
            <person name="Fedrigo O."/>
            <person name="Jarvis E.D."/>
        </authorList>
    </citation>
    <scope>NUCLEOTIDE SEQUENCE [LARGE SCALE GENOMIC DNA]</scope>
</reference>
<keyword evidence="4" id="KW-1185">Reference proteome</keyword>
<dbReference type="PROSITE" id="PS51053">
    <property type="entry name" value="SERTA"/>
    <property type="match status" value="1"/>
</dbReference>
<dbReference type="GO" id="GO:0005634">
    <property type="term" value="C:nucleus"/>
    <property type="evidence" value="ECO:0007669"/>
    <property type="project" value="TreeGrafter"/>
</dbReference>
<feature type="compositionally biased region" description="Acidic residues" evidence="1">
    <location>
        <begin position="266"/>
        <end position="284"/>
    </location>
</feature>
<organism evidence="3 4">
    <name type="scientific">Pygocentrus nattereri</name>
    <name type="common">Red-bellied piranha</name>
    <dbReference type="NCBI Taxonomy" id="42514"/>
    <lineage>
        <taxon>Eukaryota</taxon>
        <taxon>Metazoa</taxon>
        <taxon>Chordata</taxon>
        <taxon>Craniata</taxon>
        <taxon>Vertebrata</taxon>
        <taxon>Euteleostomi</taxon>
        <taxon>Actinopterygii</taxon>
        <taxon>Neopterygii</taxon>
        <taxon>Teleostei</taxon>
        <taxon>Ostariophysi</taxon>
        <taxon>Characiformes</taxon>
        <taxon>Characoidei</taxon>
        <taxon>Pygocentrus</taxon>
    </lineage>
</organism>
<sequence>MKPWPAVCPSNCSVRPLAPSPAQLAAWLQSQHTELSTFTHCNLAPSGRGAAPLIQHPASKHAYVAHHQRTEVTRVLGCHSCCRIDMFSKGTKRKFSDDGDEISDESLAGAQVSSSYSLQRQSLLDMSLIKLQLCHMLVEPNLCRSVLIANTVRQIQEEMTHDGTWQVVTETFCGGSQSPSERLVATEVLCRSREQDAEPKLFSVLSYEGCREEEVVTDETLCSVSVSDTASDVCLSESARHCWERDEFVEVDRDDEACESSRLGPGDDDDDDDNDDDEVDEEEESSRVDPKTMGQVFGTFEIKNSAPGPDSALEELFSDVDASYYDLDTMLTGIQSAPKMGPYDLLDSLAPSHGPPSIGSPSNCRSDLNELDHIMEIIVGS</sequence>
<dbReference type="AlphaFoldDB" id="A0A3B4DKJ9"/>
<evidence type="ECO:0000256" key="1">
    <source>
        <dbReference type="SAM" id="MobiDB-lite"/>
    </source>
</evidence>
<dbReference type="OrthoDB" id="6083860at2759"/>
<dbReference type="STRING" id="42514.ENSPNAP00000023983"/>